<evidence type="ECO:0008006" key="6">
    <source>
        <dbReference type="Google" id="ProtNLM"/>
    </source>
</evidence>
<feature type="signal peptide" evidence="1">
    <location>
        <begin position="1"/>
        <end position="27"/>
    </location>
</feature>
<dbReference type="Proteomes" id="UP000486351">
    <property type="component" value="Unassembled WGS sequence"/>
</dbReference>
<feature type="chain" id="PRO_5036164084" description="RxLR effector protein" evidence="1">
    <location>
        <begin position="28"/>
        <end position="221"/>
    </location>
</feature>
<protein>
    <recommendedName>
        <fullName evidence="6">RxLR effector protein</fullName>
    </recommendedName>
</protein>
<keyword evidence="1" id="KW-0732">Signal</keyword>
<dbReference type="Proteomes" id="UP000460718">
    <property type="component" value="Unassembled WGS sequence"/>
</dbReference>
<evidence type="ECO:0000313" key="3">
    <source>
        <dbReference type="EMBL" id="KAE9282909.1"/>
    </source>
</evidence>
<dbReference type="AlphaFoldDB" id="A0A6A3HAQ5"/>
<organism evidence="2 4">
    <name type="scientific">Phytophthora fragariae</name>
    <dbReference type="NCBI Taxonomy" id="53985"/>
    <lineage>
        <taxon>Eukaryota</taxon>
        <taxon>Sar</taxon>
        <taxon>Stramenopiles</taxon>
        <taxon>Oomycota</taxon>
        <taxon>Peronosporomycetes</taxon>
        <taxon>Peronosporales</taxon>
        <taxon>Peronosporaceae</taxon>
        <taxon>Phytophthora</taxon>
    </lineage>
</organism>
<accession>A0A6A3HAQ5</accession>
<dbReference type="EMBL" id="QXFW01004158">
    <property type="protein sequence ID" value="KAE8966946.1"/>
    <property type="molecule type" value="Genomic_DNA"/>
</dbReference>
<dbReference type="EMBL" id="QXFY01003688">
    <property type="protein sequence ID" value="KAE9282909.1"/>
    <property type="molecule type" value="Genomic_DNA"/>
</dbReference>
<evidence type="ECO:0000313" key="5">
    <source>
        <dbReference type="Proteomes" id="UP000486351"/>
    </source>
</evidence>
<reference evidence="4 5" key="1">
    <citation type="submission" date="2018-09" db="EMBL/GenBank/DDBJ databases">
        <title>Genomic investigation of the strawberry pathogen Phytophthora fragariae indicates pathogenicity is determined by transcriptional variation in three key races.</title>
        <authorList>
            <person name="Adams T.M."/>
            <person name="Armitage A.D."/>
            <person name="Sobczyk M.K."/>
            <person name="Bates H.J."/>
            <person name="Dunwell J.M."/>
            <person name="Nellist C.F."/>
            <person name="Harrison R.J."/>
        </authorList>
    </citation>
    <scope>NUCLEOTIDE SEQUENCE [LARGE SCALE GENOMIC DNA]</scope>
    <source>
        <strain evidence="3 5">NOV-77</strain>
        <strain evidence="2 4">SCRP245</strain>
    </source>
</reference>
<evidence type="ECO:0000313" key="2">
    <source>
        <dbReference type="EMBL" id="KAE8966946.1"/>
    </source>
</evidence>
<gene>
    <name evidence="3" type="ORF">PF008_g27537</name>
    <name evidence="2" type="ORF">PF011_g27746</name>
</gene>
<name>A0A6A3HAQ5_9STRA</name>
<evidence type="ECO:0000313" key="4">
    <source>
        <dbReference type="Proteomes" id="UP000460718"/>
    </source>
</evidence>
<evidence type="ECO:0000256" key="1">
    <source>
        <dbReference type="SAM" id="SignalP"/>
    </source>
</evidence>
<sequence>MGRYRVLQMHFLAILVLTTGFLSSVGADFTVKASTGGDRSLPVSRRLRTNDDNERGIISNIPGMEKLRNLFKPSPENAQIRTWLKSGKSSNGVFVDLLSHSKVDDVLANPNFKTWARFVAKADKQNPDRAMIAILTARYEEKELAAMLQAAKSVKGTKKIASKLQKAQFKMWWDKKIRPGAVIGDIFGAGPGTSRGTSARDVWRAYKKFLKDNKLSFGYKV</sequence>
<proteinExistence type="predicted"/>
<comment type="caution">
    <text evidence="2">The sequence shown here is derived from an EMBL/GenBank/DDBJ whole genome shotgun (WGS) entry which is preliminary data.</text>
</comment>